<evidence type="ECO:0000313" key="1">
    <source>
        <dbReference type="EMBL" id="GAA4399403.1"/>
    </source>
</evidence>
<organism evidence="1 2">
    <name type="scientific">Ornithinibacter aureus</name>
    <dbReference type="NCBI Taxonomy" id="622664"/>
    <lineage>
        <taxon>Bacteria</taxon>
        <taxon>Bacillati</taxon>
        <taxon>Actinomycetota</taxon>
        <taxon>Actinomycetes</taxon>
        <taxon>Micrococcales</taxon>
        <taxon>Intrasporangiaceae</taxon>
        <taxon>Ornithinibacter</taxon>
    </lineage>
</organism>
<evidence type="ECO:0000313" key="2">
    <source>
        <dbReference type="Proteomes" id="UP001500390"/>
    </source>
</evidence>
<sequence length="298" mass="31838">MTMRFSGLILAAGTSLSLVLPVHHGGPHGIAGNAGEAGSELTLLSSQTLRGWSEQALLQADTGPWFEYDSVSVCGGHPDRPGSDTMCLRAVVMCQSGVNGDGPAVAIFRRELERNRQPMPGAAGRWASVGFTCFPALVPGARNTLTMAMIREAFHDTDFTVPTVNIQPEGDLTLVNLPTFFEARFPESGYGPGEIDEVDPARMLGHRVEVRPVLKSITYHLGDQTLGPTTSLGGPYPNGDVRATYARPGTHEVRADIVYTGQFRVGGSDWFDIPGEVDLTGTTVTLTVAEAKSRLVTN</sequence>
<comment type="caution">
    <text evidence="1">The sequence shown here is derived from an EMBL/GenBank/DDBJ whole genome shotgun (WGS) entry which is preliminary data.</text>
</comment>
<proteinExistence type="predicted"/>
<gene>
    <name evidence="1" type="ORF">GCM10023153_25500</name>
</gene>
<evidence type="ECO:0008006" key="3">
    <source>
        <dbReference type="Google" id="ProtNLM"/>
    </source>
</evidence>
<name>A0ABP8K1R6_9MICO</name>
<accession>A0ABP8K1R6</accession>
<protein>
    <recommendedName>
        <fullName evidence="3">Lipid/polyisoprenoid-binding YceI-like domain-containing protein</fullName>
    </recommendedName>
</protein>
<reference evidence="2" key="1">
    <citation type="journal article" date="2019" name="Int. J. Syst. Evol. Microbiol.">
        <title>The Global Catalogue of Microorganisms (GCM) 10K type strain sequencing project: providing services to taxonomists for standard genome sequencing and annotation.</title>
        <authorList>
            <consortium name="The Broad Institute Genomics Platform"/>
            <consortium name="The Broad Institute Genome Sequencing Center for Infectious Disease"/>
            <person name="Wu L."/>
            <person name="Ma J."/>
        </authorList>
    </citation>
    <scope>NUCLEOTIDE SEQUENCE [LARGE SCALE GENOMIC DNA]</scope>
    <source>
        <strain evidence="2">JCM 17738</strain>
    </source>
</reference>
<keyword evidence="2" id="KW-1185">Reference proteome</keyword>
<dbReference type="EMBL" id="BAABFX010000033">
    <property type="protein sequence ID" value="GAA4399403.1"/>
    <property type="molecule type" value="Genomic_DNA"/>
</dbReference>
<dbReference type="Proteomes" id="UP001500390">
    <property type="component" value="Unassembled WGS sequence"/>
</dbReference>